<dbReference type="Gene3D" id="3.30.870.10">
    <property type="entry name" value="Endonuclease Chain A"/>
    <property type="match status" value="2"/>
</dbReference>
<feature type="active site" evidence="7">
    <location>
        <position position="223"/>
    </location>
</feature>
<dbReference type="InterPro" id="IPR022924">
    <property type="entry name" value="Cardiolipin_synthase"/>
</dbReference>
<comment type="caution">
    <text evidence="10">The sequence shown here is derived from an EMBL/GenBank/DDBJ whole genome shotgun (WGS) entry which is preliminary data.</text>
</comment>
<protein>
    <recommendedName>
        <fullName evidence="7 8">Cardiolipin synthase</fullName>
        <shortName evidence="7">CL synthase</shortName>
        <ecNumber evidence="7 8">2.7.8.-</ecNumber>
    </recommendedName>
</protein>
<evidence type="ECO:0000256" key="5">
    <source>
        <dbReference type="ARBA" id="ARBA00022989"/>
    </source>
</evidence>
<gene>
    <name evidence="10" type="primary">cls</name>
    <name evidence="10" type="ORF">O3P16_12430</name>
</gene>
<evidence type="ECO:0000256" key="4">
    <source>
        <dbReference type="ARBA" id="ARBA00022737"/>
    </source>
</evidence>
<feature type="active site" evidence="7">
    <location>
        <position position="408"/>
    </location>
</feature>
<keyword evidence="11" id="KW-1185">Reference proteome</keyword>
<comment type="similarity">
    <text evidence="7">Belongs to the phospholipase D family. Cardiolipin synthase subfamily.</text>
</comment>
<evidence type="ECO:0000313" key="10">
    <source>
        <dbReference type="EMBL" id="MDA3615619.1"/>
    </source>
</evidence>
<name>A0ABT4UL93_9BACT</name>
<accession>A0ABT4UL93</accession>
<evidence type="ECO:0000259" key="9">
    <source>
        <dbReference type="PROSITE" id="PS50035"/>
    </source>
</evidence>
<evidence type="ECO:0000256" key="3">
    <source>
        <dbReference type="ARBA" id="ARBA00022692"/>
    </source>
</evidence>
<dbReference type="Proteomes" id="UP001210231">
    <property type="component" value="Unassembled WGS sequence"/>
</dbReference>
<feature type="transmembrane region" description="Helical" evidence="7">
    <location>
        <begin position="6"/>
        <end position="26"/>
    </location>
</feature>
<evidence type="ECO:0000256" key="2">
    <source>
        <dbReference type="ARBA" id="ARBA00022679"/>
    </source>
</evidence>
<dbReference type="PROSITE" id="PS50035">
    <property type="entry name" value="PLD"/>
    <property type="match status" value="2"/>
</dbReference>
<dbReference type="RefSeq" id="WP_407031946.1">
    <property type="nucleotide sequence ID" value="NZ_JAQGEF010000015.1"/>
</dbReference>
<dbReference type="EMBL" id="JAQGEF010000015">
    <property type="protein sequence ID" value="MDA3615619.1"/>
    <property type="molecule type" value="Genomic_DNA"/>
</dbReference>
<reference evidence="10 11" key="1">
    <citation type="submission" date="2022-12" db="EMBL/GenBank/DDBJ databases">
        <title>Chitinophagaceae gen. sp. nov., a new member of the family Chitinophagaceae, isolated from soil in a chemical factory.</title>
        <authorList>
            <person name="Ke Z."/>
        </authorList>
    </citation>
    <scope>NUCLEOTIDE SEQUENCE [LARGE SCALE GENOMIC DNA]</scope>
    <source>
        <strain evidence="10 11">LY-5</strain>
    </source>
</reference>
<sequence length="488" mass="55995">MSGNIVLWIQIAYFIIIVSVCLKIIWDTDNATKSLGYLTVAICIPVLGVLFYFIFGNNYRKNKMYSKKLLENNELAKRLQKEIYTYTKKIYDKIDGIIAEKKSLIKLIYTDIESPIYDNNRVEVLKNGEEKFEALFRDIEAAQHHIHIEYYIYENDEIGNRLCDLLIQKVKEGVDIRFIYDDFGSRSIRKTLARKMREHGIDAHAFLKITFVPFSNRINYRNHRKIVVIDGQVGYIGGINVSDKYINKGDNGAAYWRDTHLRIEGPGVHYLQYIFIGDWNFCSESKLSLNFSYFPKPDSLKIHDDSNKLIQIAASGPDSDTPTIMYSLIRAIQLAKKRVLITTPYFIPGETVLNTIIIAALSGIDVKLIVPKNSDSRFVNAAAFSYLGDLLKAGVKVYLYERGFIHAKTMVIDDSISIIGTANMDTRSFDLNFEVNAVVYDEAFSLELKKDFELDLMDCQELTMLQWDSRSNLQYLGDKTARLLSPLL</sequence>
<feature type="transmembrane region" description="Helical" evidence="7">
    <location>
        <begin position="35"/>
        <end position="55"/>
    </location>
</feature>
<dbReference type="SUPFAM" id="SSF56024">
    <property type="entry name" value="Phospholipase D/nuclease"/>
    <property type="match status" value="2"/>
</dbReference>
<dbReference type="PANTHER" id="PTHR21248">
    <property type="entry name" value="CARDIOLIPIN SYNTHASE"/>
    <property type="match status" value="1"/>
</dbReference>
<keyword evidence="7" id="KW-0444">Lipid biosynthesis</keyword>
<dbReference type="SMART" id="SM00155">
    <property type="entry name" value="PLDc"/>
    <property type="match status" value="2"/>
</dbReference>
<dbReference type="InterPro" id="IPR001736">
    <property type="entry name" value="PLipase_D/transphosphatidylase"/>
</dbReference>
<evidence type="ECO:0000313" key="11">
    <source>
        <dbReference type="Proteomes" id="UP001210231"/>
    </source>
</evidence>
<keyword evidence="7" id="KW-1208">Phospholipid metabolism</keyword>
<feature type="active site" evidence="7">
    <location>
        <position position="413"/>
    </location>
</feature>
<feature type="domain" description="PLD phosphodiesterase" evidence="9">
    <location>
        <begin position="218"/>
        <end position="245"/>
    </location>
</feature>
<comment type="function">
    <text evidence="7">Catalyzes the reversible phosphatidyl group transfer from one phosphatidylglycerol molecule to another to form cardiolipin (CL) (diphosphatidylglycerol) and glycerol.</text>
</comment>
<dbReference type="NCBIfam" id="TIGR04265">
    <property type="entry name" value="bac_cardiolipin"/>
    <property type="match status" value="1"/>
</dbReference>
<dbReference type="PANTHER" id="PTHR21248:SF22">
    <property type="entry name" value="PHOSPHOLIPASE D"/>
    <property type="match status" value="1"/>
</dbReference>
<dbReference type="CDD" id="cd09112">
    <property type="entry name" value="PLDc_CLS_2"/>
    <property type="match status" value="1"/>
</dbReference>
<dbReference type="InterPro" id="IPR030874">
    <property type="entry name" value="Cardiolipin_synth_Firmi"/>
</dbReference>
<dbReference type="EC" id="2.7.8.-" evidence="7 8"/>
<comment type="catalytic activity">
    <reaction evidence="7">
        <text>2 a 1,2-diacyl-sn-glycero-3-phospho-(1'-sn-glycerol) = a cardiolipin + glycerol</text>
        <dbReference type="Rhea" id="RHEA:31451"/>
        <dbReference type="ChEBI" id="CHEBI:17754"/>
        <dbReference type="ChEBI" id="CHEBI:62237"/>
        <dbReference type="ChEBI" id="CHEBI:64716"/>
    </reaction>
</comment>
<dbReference type="HAMAP" id="MF_01916">
    <property type="entry name" value="Cardiolipin_synth_Cls"/>
    <property type="match status" value="1"/>
</dbReference>
<evidence type="ECO:0000256" key="1">
    <source>
        <dbReference type="ARBA" id="ARBA00022475"/>
    </source>
</evidence>
<keyword evidence="4" id="KW-0677">Repeat</keyword>
<evidence type="ECO:0000256" key="8">
    <source>
        <dbReference type="NCBIfam" id="TIGR04265"/>
    </source>
</evidence>
<evidence type="ECO:0000256" key="7">
    <source>
        <dbReference type="HAMAP-Rule" id="MF_01916"/>
    </source>
</evidence>
<keyword evidence="3 7" id="KW-0812">Transmembrane</keyword>
<feature type="domain" description="PLD phosphodiesterase" evidence="9">
    <location>
        <begin position="401"/>
        <end position="428"/>
    </location>
</feature>
<keyword evidence="7" id="KW-0594">Phospholipid biosynthesis</keyword>
<dbReference type="InterPro" id="IPR025202">
    <property type="entry name" value="PLD-like_dom"/>
</dbReference>
<keyword evidence="1 7" id="KW-1003">Cell membrane</keyword>
<dbReference type="CDD" id="cd09110">
    <property type="entry name" value="PLDc_CLS_1"/>
    <property type="match status" value="1"/>
</dbReference>
<feature type="active site" evidence="7">
    <location>
        <position position="406"/>
    </location>
</feature>
<feature type="active site" evidence="7">
    <location>
        <position position="225"/>
    </location>
</feature>
<keyword evidence="7" id="KW-0443">Lipid metabolism</keyword>
<organism evidence="10 11">
    <name type="scientific">Polluticaenibacter yanchengensis</name>
    <dbReference type="NCBI Taxonomy" id="3014562"/>
    <lineage>
        <taxon>Bacteria</taxon>
        <taxon>Pseudomonadati</taxon>
        <taxon>Bacteroidota</taxon>
        <taxon>Chitinophagia</taxon>
        <taxon>Chitinophagales</taxon>
        <taxon>Chitinophagaceae</taxon>
        <taxon>Polluticaenibacter</taxon>
    </lineage>
</organism>
<feature type="active site" evidence="7">
    <location>
        <position position="230"/>
    </location>
</feature>
<proteinExistence type="inferred from homology"/>
<dbReference type="Pfam" id="PF13091">
    <property type="entry name" value="PLDc_2"/>
    <property type="match status" value="2"/>
</dbReference>
<keyword evidence="6 7" id="KW-0472">Membrane</keyword>
<keyword evidence="2 7" id="KW-0808">Transferase</keyword>
<evidence type="ECO:0000256" key="6">
    <source>
        <dbReference type="ARBA" id="ARBA00023136"/>
    </source>
</evidence>
<comment type="subcellular location">
    <subcellularLocation>
        <location evidence="7">Cell membrane</location>
        <topology evidence="7">Multi-pass membrane protein</topology>
    </subcellularLocation>
</comment>
<keyword evidence="5 7" id="KW-1133">Transmembrane helix</keyword>